<evidence type="ECO:0000313" key="10">
    <source>
        <dbReference type="EMBL" id="ORC93727.1"/>
    </source>
</evidence>
<gene>
    <name evidence="10" type="ORF">TM35_000016040</name>
</gene>
<dbReference type="RefSeq" id="XP_028887793.1">
    <property type="nucleotide sequence ID" value="XM_029021285.1"/>
</dbReference>
<dbReference type="NCBIfam" id="TIGR01930">
    <property type="entry name" value="AcCoA-C-Actrans"/>
    <property type="match status" value="1"/>
</dbReference>
<dbReference type="PANTHER" id="PTHR18919:SF153">
    <property type="entry name" value="TRIFUNCTIONAL ENZYME SUBUNIT BETA, MITOCHONDRIAL"/>
    <property type="match status" value="1"/>
</dbReference>
<dbReference type="Pfam" id="PF00108">
    <property type="entry name" value="Thiolase_N"/>
    <property type="match status" value="1"/>
</dbReference>
<dbReference type="AlphaFoldDB" id="A0A1X0P9W5"/>
<dbReference type="PANTHER" id="PTHR18919">
    <property type="entry name" value="ACETYL-COA C-ACYLTRANSFERASE"/>
    <property type="match status" value="1"/>
</dbReference>
<keyword evidence="2 7" id="KW-0808">Transferase</keyword>
<organism evidence="10 11">
    <name type="scientific">Trypanosoma theileri</name>
    <dbReference type="NCBI Taxonomy" id="67003"/>
    <lineage>
        <taxon>Eukaryota</taxon>
        <taxon>Discoba</taxon>
        <taxon>Euglenozoa</taxon>
        <taxon>Kinetoplastea</taxon>
        <taxon>Metakinetoplastina</taxon>
        <taxon>Trypanosomatida</taxon>
        <taxon>Trypanosomatidae</taxon>
        <taxon>Trypanosoma</taxon>
    </lineage>
</organism>
<feature type="active site" description="Acyl-thioester intermediate" evidence="6">
    <location>
        <position position="90"/>
    </location>
</feature>
<name>A0A1X0P9W5_9TRYP</name>
<comment type="similarity">
    <text evidence="1 7">Belongs to the thiolase-like superfamily. Thiolase family.</text>
</comment>
<comment type="caution">
    <text evidence="10">The sequence shown here is derived from an EMBL/GenBank/DDBJ whole genome shotgun (WGS) entry which is preliminary data.</text>
</comment>
<sequence>MSLAKVVICGGSRSPIGAIAGELSSLLAFPLLSQIAVAALSHAKCDPKHVEYVTTGWVMQDPRSPNIARSLCDAIGAPTTTAGTTVHENCASGAAAIHDVARRIALGEITVGVASGVESMSNVPRYLFTGRTKREMYGDLILIDGLMSALTDYNVGKKGELMGLLTERLVEKYNVSRELQDEIAFRSHANAVIAWEKGMFDYVTPVEVKTREGVHMVIKDAGPKVHDMDFFKKQKPYFKPNGGTITSANSSSMNDAAAAIVLASEKAAKELGLPILAELRAYGNIGVPAEFMGEGAFKILPKIMNRAGIKLDDIDYFEINEAFAAVVGAAIKEYPELKIDRVNQWGSGISLGHPVGCTGVRQVVDMVYQLRKRGETIGVTTRCVGKGMGSGEVIEVRS</sequence>
<dbReference type="GO" id="GO:0006635">
    <property type="term" value="P:fatty acid beta-oxidation"/>
    <property type="evidence" value="ECO:0007669"/>
    <property type="project" value="TreeGrafter"/>
</dbReference>
<dbReference type="GeneID" id="39981065"/>
<dbReference type="Pfam" id="PF02803">
    <property type="entry name" value="Thiolase_C"/>
    <property type="match status" value="1"/>
</dbReference>
<evidence type="ECO:0000259" key="9">
    <source>
        <dbReference type="Pfam" id="PF02803"/>
    </source>
</evidence>
<dbReference type="GO" id="GO:0005739">
    <property type="term" value="C:mitochondrion"/>
    <property type="evidence" value="ECO:0007669"/>
    <property type="project" value="TreeGrafter"/>
</dbReference>
<dbReference type="STRING" id="67003.A0A1X0P9W5"/>
<evidence type="ECO:0000256" key="4">
    <source>
        <dbReference type="ARBA" id="ARBA00023098"/>
    </source>
</evidence>
<dbReference type="CDD" id="cd00751">
    <property type="entry name" value="thiolase"/>
    <property type="match status" value="1"/>
</dbReference>
<dbReference type="Gene3D" id="3.40.47.10">
    <property type="match status" value="1"/>
</dbReference>
<reference evidence="10 11" key="1">
    <citation type="submission" date="2017-03" db="EMBL/GenBank/DDBJ databases">
        <title>An alternative strategy for trypanosome survival in the mammalian bloodstream revealed through genome and transcriptome analysis of the ubiquitous bovine parasite Trypanosoma (Megatrypanum) theileri.</title>
        <authorList>
            <person name="Kelly S."/>
            <person name="Ivens A."/>
            <person name="Mott A."/>
            <person name="O'Neill E."/>
            <person name="Emms D."/>
            <person name="Macleod O."/>
            <person name="Voorheis P."/>
            <person name="Matthews J."/>
            <person name="Matthews K."/>
            <person name="Carrington M."/>
        </authorList>
    </citation>
    <scope>NUCLEOTIDE SEQUENCE [LARGE SCALE GENOMIC DNA]</scope>
    <source>
        <strain evidence="10">Edinburgh</strain>
    </source>
</reference>
<evidence type="ECO:0000256" key="1">
    <source>
        <dbReference type="ARBA" id="ARBA00010982"/>
    </source>
</evidence>
<evidence type="ECO:0000256" key="5">
    <source>
        <dbReference type="ARBA" id="ARBA00023315"/>
    </source>
</evidence>
<dbReference type="Proteomes" id="UP000192257">
    <property type="component" value="Unassembled WGS sequence"/>
</dbReference>
<evidence type="ECO:0000256" key="2">
    <source>
        <dbReference type="ARBA" id="ARBA00022679"/>
    </source>
</evidence>
<accession>A0A1X0P9W5</accession>
<proteinExistence type="inferred from homology"/>
<keyword evidence="11" id="KW-1185">Reference proteome</keyword>
<protein>
    <submittedName>
        <fullName evidence="10">Uncharacterized protein</fullName>
    </submittedName>
</protein>
<evidence type="ECO:0000256" key="7">
    <source>
        <dbReference type="RuleBase" id="RU003557"/>
    </source>
</evidence>
<dbReference type="OrthoDB" id="5404651at2759"/>
<dbReference type="VEuPathDB" id="TriTrypDB:TM35_000016040"/>
<evidence type="ECO:0000256" key="3">
    <source>
        <dbReference type="ARBA" id="ARBA00022832"/>
    </source>
</evidence>
<dbReference type="InterPro" id="IPR002155">
    <property type="entry name" value="Thiolase"/>
</dbReference>
<keyword evidence="3" id="KW-0276">Fatty acid metabolism</keyword>
<dbReference type="GO" id="GO:0003985">
    <property type="term" value="F:acetyl-CoA C-acetyltransferase activity"/>
    <property type="evidence" value="ECO:0007669"/>
    <property type="project" value="TreeGrafter"/>
</dbReference>
<evidence type="ECO:0000313" key="11">
    <source>
        <dbReference type="Proteomes" id="UP000192257"/>
    </source>
</evidence>
<dbReference type="PIRSF" id="PIRSF000429">
    <property type="entry name" value="Ac-CoA_Ac_transf"/>
    <property type="match status" value="1"/>
</dbReference>
<dbReference type="EMBL" id="NBCO01000001">
    <property type="protein sequence ID" value="ORC93727.1"/>
    <property type="molecule type" value="Genomic_DNA"/>
</dbReference>
<dbReference type="InterPro" id="IPR020616">
    <property type="entry name" value="Thiolase_N"/>
</dbReference>
<feature type="domain" description="Thiolase C-terminal" evidence="9">
    <location>
        <begin position="274"/>
        <end position="395"/>
    </location>
</feature>
<feature type="active site" description="Proton acceptor" evidence="6">
    <location>
        <position position="353"/>
    </location>
</feature>
<keyword evidence="4" id="KW-0443">Lipid metabolism</keyword>
<evidence type="ECO:0000256" key="6">
    <source>
        <dbReference type="PIRSR" id="PIRSR000429-1"/>
    </source>
</evidence>
<dbReference type="SUPFAM" id="SSF53901">
    <property type="entry name" value="Thiolase-like"/>
    <property type="match status" value="2"/>
</dbReference>
<evidence type="ECO:0000259" key="8">
    <source>
        <dbReference type="Pfam" id="PF00108"/>
    </source>
</evidence>
<dbReference type="InterPro" id="IPR020617">
    <property type="entry name" value="Thiolase_C"/>
</dbReference>
<keyword evidence="5 7" id="KW-0012">Acyltransferase</keyword>
<feature type="domain" description="Thiolase N-terminal" evidence="8">
    <location>
        <begin position="6"/>
        <end position="265"/>
    </location>
</feature>
<dbReference type="InterPro" id="IPR016039">
    <property type="entry name" value="Thiolase-like"/>
</dbReference>
<feature type="active site" description="Proton acceptor" evidence="6">
    <location>
        <position position="383"/>
    </location>
</feature>